<evidence type="ECO:0000313" key="4">
    <source>
        <dbReference type="Proteomes" id="UP001197093"/>
    </source>
</evidence>
<dbReference type="Proteomes" id="UP001197093">
    <property type="component" value="Unassembled WGS sequence"/>
</dbReference>
<dbReference type="GO" id="GO:0004540">
    <property type="term" value="F:RNA nuclease activity"/>
    <property type="evidence" value="ECO:0007669"/>
    <property type="project" value="InterPro"/>
</dbReference>
<comment type="caution">
    <text evidence="3">The sequence shown here is derived from an EMBL/GenBank/DDBJ whole genome shotgun (WGS) entry which is preliminary data.</text>
</comment>
<reference evidence="3" key="1">
    <citation type="submission" date="2023-02" db="EMBL/GenBank/DDBJ databases">
        <authorList>
            <person name="Palmer J.M."/>
        </authorList>
    </citation>
    <scope>NUCLEOTIDE SEQUENCE</scope>
    <source>
        <strain evidence="3">FW57</strain>
    </source>
</reference>
<sequence length="462" mass="53820">MSAPKHPGRQFGNIYIYIDNSNLWIQGQKTYAEKKGLDVSWDPTWRFDVGRLRDILLSNSDLKADEKTFDVKVNLYGSTPPPVDTVWKAIASHDVNVNTFERSSWTKREKQVDAELIADSIDQASEAYHRQIPTVFIIVSGDRDVRSAVVRITSKYRCQVHLWSWANGLARVYTHENGDIDKKLFEVHFLDDHLEKVGFHANIFRVDRAVISPHSIVVLDPLPKADKVEEFLQRLRTPVYRYEILPKRADASSQDLAIIPAFAWSMKSDVLRNLFMECKSKLEAKSLNVLSYMEYSQKYSRGTGEDNSLAISNRFDELPPDEEDDDEEEERPSEPEEDDKNQESDDGDGFIEVNRGFGKQRKRLKKIEEDSRLRCHWRRYCSRGLDCKYGHTKDEEEHFRVYGSQKPKKYQYCYREDCIRGKGCFFAHDMEELFCPTCGKTGVHEMHECPERFPSARRNYLD</sequence>
<feature type="domain" description="NYN" evidence="2">
    <location>
        <begin position="16"/>
        <end position="164"/>
    </location>
</feature>
<feature type="region of interest" description="Disordered" evidence="1">
    <location>
        <begin position="300"/>
        <end position="353"/>
    </location>
</feature>
<dbReference type="EMBL" id="JAHCVI010000001">
    <property type="protein sequence ID" value="KAG7293919.1"/>
    <property type="molecule type" value="Genomic_DNA"/>
</dbReference>
<keyword evidence="4" id="KW-1185">Reference proteome</keyword>
<dbReference type="InterPro" id="IPR021139">
    <property type="entry name" value="NYN"/>
</dbReference>
<evidence type="ECO:0000256" key="1">
    <source>
        <dbReference type="SAM" id="MobiDB-lite"/>
    </source>
</evidence>
<feature type="compositionally biased region" description="Polar residues" evidence="1">
    <location>
        <begin position="300"/>
        <end position="311"/>
    </location>
</feature>
<organism evidence="3 4">
    <name type="scientific">Staphylotrichum longicolle</name>
    <dbReference type="NCBI Taxonomy" id="669026"/>
    <lineage>
        <taxon>Eukaryota</taxon>
        <taxon>Fungi</taxon>
        <taxon>Dikarya</taxon>
        <taxon>Ascomycota</taxon>
        <taxon>Pezizomycotina</taxon>
        <taxon>Sordariomycetes</taxon>
        <taxon>Sordariomycetidae</taxon>
        <taxon>Sordariales</taxon>
        <taxon>Chaetomiaceae</taxon>
        <taxon>Staphylotrichum</taxon>
    </lineage>
</organism>
<evidence type="ECO:0000313" key="3">
    <source>
        <dbReference type="EMBL" id="KAG7293919.1"/>
    </source>
</evidence>
<dbReference type="Pfam" id="PF01936">
    <property type="entry name" value="NYN"/>
    <property type="match status" value="1"/>
</dbReference>
<feature type="compositionally biased region" description="Acidic residues" evidence="1">
    <location>
        <begin position="318"/>
        <end position="349"/>
    </location>
</feature>
<evidence type="ECO:0000259" key="2">
    <source>
        <dbReference type="Pfam" id="PF01936"/>
    </source>
</evidence>
<name>A0AAD4F731_9PEZI</name>
<dbReference type="AlphaFoldDB" id="A0AAD4F731"/>
<dbReference type="Gene3D" id="3.40.50.1010">
    <property type="entry name" value="5'-nuclease"/>
    <property type="match status" value="1"/>
</dbReference>
<accession>A0AAD4F731</accession>
<protein>
    <recommendedName>
        <fullName evidence="2">NYN domain-containing protein</fullName>
    </recommendedName>
</protein>
<proteinExistence type="predicted"/>
<gene>
    <name evidence="3" type="ORF">NEMBOFW57_003979</name>
</gene>